<sequence length="412" mass="47394">MEKLPQEVFDQIAQLLYDDGTAEDFRNANYLCSGFFRACWELREHVWHKITIRPGKLDTFVALYRSFGRHVLKEAAYVLELPEGFDVDSPRASGEPGALDELVTDQISRLFHALKTLELRRKAAREDLGALLPTLPRPPHLERAVLSFLGPEAHKRLGHAAQMPDLVGGAPADPFSLGLGAWCRNLTQLRIHAVLDESFFWPEDGEGILWPNMELLEVKFHAAAPSGFWYFHGPRGWNPHGGYLVGDSDENDECNPSQWRTDPVPDVLYPFLTAYARSARRMPRLKSEMIWSPIHWAPSGRDDYYAVDGLDYMHHKMNGRDVGWGIGYRAPGTRERPELWRGRRNVRGDVRQFWWSLALDRLPGKLRDEIDGIGREEHGDRLDDYECTFGDQNPWWFTMFVPDERNGVRYLP</sequence>
<dbReference type="AlphaFoldDB" id="A0A8H6NAZ8"/>
<name>A0A8H6NAZ8_9PEZI</name>
<dbReference type="OrthoDB" id="5985073at2759"/>
<protein>
    <submittedName>
        <fullName evidence="1">Uncharacterized protein</fullName>
    </submittedName>
</protein>
<organism evidence="1 2">
    <name type="scientific">Colletotrichum musicola</name>
    <dbReference type="NCBI Taxonomy" id="2175873"/>
    <lineage>
        <taxon>Eukaryota</taxon>
        <taxon>Fungi</taxon>
        <taxon>Dikarya</taxon>
        <taxon>Ascomycota</taxon>
        <taxon>Pezizomycotina</taxon>
        <taxon>Sordariomycetes</taxon>
        <taxon>Hypocreomycetidae</taxon>
        <taxon>Glomerellales</taxon>
        <taxon>Glomerellaceae</taxon>
        <taxon>Colletotrichum</taxon>
        <taxon>Colletotrichum orchidearum species complex</taxon>
    </lineage>
</organism>
<gene>
    <name evidence="1" type="ORF">CMUS01_09626</name>
</gene>
<dbReference type="Proteomes" id="UP000639643">
    <property type="component" value="Unassembled WGS sequence"/>
</dbReference>
<keyword evidence="2" id="KW-1185">Reference proteome</keyword>
<dbReference type="EMBL" id="WIGM01000415">
    <property type="protein sequence ID" value="KAF6825931.1"/>
    <property type="molecule type" value="Genomic_DNA"/>
</dbReference>
<comment type="caution">
    <text evidence="1">The sequence shown here is derived from an EMBL/GenBank/DDBJ whole genome shotgun (WGS) entry which is preliminary data.</text>
</comment>
<reference evidence="1" key="1">
    <citation type="journal article" date="2020" name="Phytopathology">
        <title>Genome Sequence Resources of Colletotrichum truncatum, C. plurivorum, C. musicola, and C. sojae: Four Species Pathogenic to Soybean (Glycine max).</title>
        <authorList>
            <person name="Rogerio F."/>
            <person name="Boufleur T.R."/>
            <person name="Ciampi-Guillardi M."/>
            <person name="Sukno S.A."/>
            <person name="Thon M.R."/>
            <person name="Massola Junior N.S."/>
            <person name="Baroncelli R."/>
        </authorList>
    </citation>
    <scope>NUCLEOTIDE SEQUENCE</scope>
    <source>
        <strain evidence="1">LFN0074</strain>
    </source>
</reference>
<accession>A0A8H6NAZ8</accession>
<evidence type="ECO:0000313" key="2">
    <source>
        <dbReference type="Proteomes" id="UP000639643"/>
    </source>
</evidence>
<evidence type="ECO:0000313" key="1">
    <source>
        <dbReference type="EMBL" id="KAF6825931.1"/>
    </source>
</evidence>
<proteinExistence type="predicted"/>